<proteinExistence type="inferred from homology"/>
<dbReference type="PROSITE" id="PS00687">
    <property type="entry name" value="ALDEHYDE_DEHYDR_GLU"/>
    <property type="match status" value="1"/>
</dbReference>
<dbReference type="PANTHER" id="PTHR43570">
    <property type="entry name" value="ALDEHYDE DEHYDROGENASE"/>
    <property type="match status" value="1"/>
</dbReference>
<dbReference type="AlphaFoldDB" id="A0A975HH17"/>
<dbReference type="Gene3D" id="3.40.605.10">
    <property type="entry name" value="Aldehyde Dehydrogenase, Chain A, domain 1"/>
    <property type="match status" value="1"/>
</dbReference>
<dbReference type="PIRSF" id="PIRSF036492">
    <property type="entry name" value="ALDH"/>
    <property type="match status" value="1"/>
</dbReference>
<dbReference type="KEGG" id="psym:J1N51_07880"/>
<evidence type="ECO:0000256" key="3">
    <source>
        <dbReference type="ARBA" id="ARBA00023027"/>
    </source>
</evidence>
<evidence type="ECO:0000259" key="8">
    <source>
        <dbReference type="Pfam" id="PF00171"/>
    </source>
</evidence>
<dbReference type="InterPro" id="IPR012394">
    <property type="entry name" value="Aldehyde_DH_NAD(P)"/>
</dbReference>
<dbReference type="InterPro" id="IPR015590">
    <property type="entry name" value="Aldehyde_DH_dom"/>
</dbReference>
<dbReference type="FunFam" id="3.40.605.10:FF:000004">
    <property type="entry name" value="Aldehyde dehydrogenase"/>
    <property type="match status" value="1"/>
</dbReference>
<evidence type="ECO:0000256" key="5">
    <source>
        <dbReference type="PIRSR" id="PIRSR036492-1"/>
    </source>
</evidence>
<keyword evidence="10" id="KW-1185">Reference proteome</keyword>
<dbReference type="InterPro" id="IPR029510">
    <property type="entry name" value="Ald_DH_CS_GLU"/>
</dbReference>
<feature type="active site" evidence="5 6">
    <location>
        <position position="207"/>
    </location>
</feature>
<evidence type="ECO:0000313" key="10">
    <source>
        <dbReference type="Proteomes" id="UP000682739"/>
    </source>
</evidence>
<dbReference type="PROSITE" id="PS00070">
    <property type="entry name" value="ALDEHYDE_DEHYDR_CYS"/>
    <property type="match status" value="1"/>
</dbReference>
<dbReference type="RefSeq" id="WP_208830108.1">
    <property type="nucleotide sequence ID" value="NZ_CP072110.1"/>
</dbReference>
<sequence>MMEFLNRLSNTFYSGKTKPLAWRKSQLLALKRMLMENENAIYEALKKDLNKCQFESYISEYQYVLKDIKLFIKNLKKWSSAQKVSTPVLAQPGSSKLVPEPYGTVLIMGAWNYPLQLVLSPMVAAIGAGNCVVLKPSELAQATSNLLANLIPKYLDNDAFAVYEGGVEETTALLKQRFDYIMYTGSENVGKIVMRAASEYLTPVTLELGGKSPCIVDDKVNIKVTADRIVWAKFLNAGQTCIAPDYILVTKAKRAELVEALKASITKHYGEKPFNSDDYGRIINHRHFGRIVSYIEAQKDTLVHGGETDEENKFIAPTLMLNPELESGVMQEEIFGPVLPIVEVDNMSDAIRFVKDREKPLALYFFSNNQKNIDAVSQQTSAGSMCINDAVIFMVNPELPFGGVGNSGMGSYHGKWGFDTFSHLKPIMHRSFLADAPIRYAPYTSFKQKLFKLIAKL</sequence>
<feature type="active site" evidence="5">
    <location>
        <position position="241"/>
    </location>
</feature>
<dbReference type="InterPro" id="IPR016161">
    <property type="entry name" value="Ald_DH/histidinol_DH"/>
</dbReference>
<dbReference type="Pfam" id="PF00171">
    <property type="entry name" value="Aldedh"/>
    <property type="match status" value="1"/>
</dbReference>
<evidence type="ECO:0000256" key="1">
    <source>
        <dbReference type="ARBA" id="ARBA00009986"/>
    </source>
</evidence>
<protein>
    <recommendedName>
        <fullName evidence="4">Aldehyde dehydrogenase</fullName>
    </recommendedName>
</protein>
<dbReference type="FunFam" id="3.40.309.10:FF:000003">
    <property type="entry name" value="Aldehyde dehydrogenase"/>
    <property type="match status" value="1"/>
</dbReference>
<dbReference type="PANTHER" id="PTHR43570:SF16">
    <property type="entry name" value="ALDEHYDE DEHYDROGENASE TYPE III, ISOFORM Q"/>
    <property type="match status" value="1"/>
</dbReference>
<name>A0A975HH17_9GAMM</name>
<dbReference type="SUPFAM" id="SSF53720">
    <property type="entry name" value="ALDH-like"/>
    <property type="match status" value="1"/>
</dbReference>
<reference evidence="9" key="1">
    <citation type="submission" date="2021-03" db="EMBL/GenBank/DDBJ databases">
        <title>Description of Psychrosphaera ytuae sp. nov. isolated from deep sea sediment of South China Sea.</title>
        <authorList>
            <person name="Zhang J."/>
            <person name="Xu X.-D."/>
        </authorList>
    </citation>
    <scope>NUCLEOTIDE SEQUENCE</scope>
    <source>
        <strain evidence="9">MTZ26</strain>
    </source>
</reference>
<gene>
    <name evidence="9" type="ORF">J1N51_07880</name>
</gene>
<evidence type="ECO:0000256" key="4">
    <source>
        <dbReference type="PIRNR" id="PIRNR036492"/>
    </source>
</evidence>
<dbReference type="Gene3D" id="3.40.309.10">
    <property type="entry name" value="Aldehyde Dehydrogenase, Chain A, domain 2"/>
    <property type="match status" value="1"/>
</dbReference>
<dbReference type="EMBL" id="CP072110">
    <property type="protein sequence ID" value="QTH62701.1"/>
    <property type="molecule type" value="Genomic_DNA"/>
</dbReference>
<dbReference type="Proteomes" id="UP000682739">
    <property type="component" value="Chromosome"/>
</dbReference>
<evidence type="ECO:0000256" key="2">
    <source>
        <dbReference type="ARBA" id="ARBA00023002"/>
    </source>
</evidence>
<dbReference type="InterPro" id="IPR016160">
    <property type="entry name" value="Ald_DH_CS_CYS"/>
</dbReference>
<feature type="domain" description="Aldehyde dehydrogenase" evidence="8">
    <location>
        <begin position="17"/>
        <end position="425"/>
    </location>
</feature>
<evidence type="ECO:0000256" key="6">
    <source>
        <dbReference type="PROSITE-ProRule" id="PRU10007"/>
    </source>
</evidence>
<dbReference type="GO" id="GO:0006081">
    <property type="term" value="P:aldehyde metabolic process"/>
    <property type="evidence" value="ECO:0007669"/>
    <property type="project" value="InterPro"/>
</dbReference>
<dbReference type="InterPro" id="IPR016162">
    <property type="entry name" value="Ald_DH_N"/>
</dbReference>
<keyword evidence="3" id="KW-0520">NAD</keyword>
<evidence type="ECO:0000256" key="7">
    <source>
        <dbReference type="RuleBase" id="RU003345"/>
    </source>
</evidence>
<comment type="similarity">
    <text evidence="1 4 7">Belongs to the aldehyde dehydrogenase family.</text>
</comment>
<organism evidence="9 10">
    <name type="scientific">Psychrosphaera ytuae</name>
    <dbReference type="NCBI Taxonomy" id="2820710"/>
    <lineage>
        <taxon>Bacteria</taxon>
        <taxon>Pseudomonadati</taxon>
        <taxon>Pseudomonadota</taxon>
        <taxon>Gammaproteobacteria</taxon>
        <taxon>Alteromonadales</taxon>
        <taxon>Pseudoalteromonadaceae</taxon>
        <taxon>Psychrosphaera</taxon>
    </lineage>
</organism>
<keyword evidence="2 4" id="KW-0560">Oxidoreductase</keyword>
<accession>A0A975HH17</accession>
<dbReference type="GO" id="GO:0005737">
    <property type="term" value="C:cytoplasm"/>
    <property type="evidence" value="ECO:0007669"/>
    <property type="project" value="TreeGrafter"/>
</dbReference>
<dbReference type="GO" id="GO:0004029">
    <property type="term" value="F:aldehyde dehydrogenase (NAD+) activity"/>
    <property type="evidence" value="ECO:0007669"/>
    <property type="project" value="TreeGrafter"/>
</dbReference>
<dbReference type="CDD" id="cd07087">
    <property type="entry name" value="ALDH_F3-13-14_CALDH-like"/>
    <property type="match status" value="1"/>
</dbReference>
<dbReference type="InterPro" id="IPR016163">
    <property type="entry name" value="Ald_DH_C"/>
</dbReference>
<evidence type="ECO:0000313" key="9">
    <source>
        <dbReference type="EMBL" id="QTH62701.1"/>
    </source>
</evidence>